<reference evidence="1" key="2">
    <citation type="submission" date="2020-09" db="EMBL/GenBank/DDBJ databases">
        <authorList>
            <person name="Sun Q."/>
            <person name="Zhou Y."/>
        </authorList>
    </citation>
    <scope>NUCLEOTIDE SEQUENCE</scope>
    <source>
        <strain evidence="1">CGMCC 1.12153</strain>
    </source>
</reference>
<dbReference type="Proteomes" id="UP000660110">
    <property type="component" value="Unassembled WGS sequence"/>
</dbReference>
<reference evidence="1" key="1">
    <citation type="journal article" date="2014" name="Int. J. Syst. Evol. Microbiol.">
        <title>Complete genome sequence of Corynebacterium casei LMG S-19264T (=DSM 44701T), isolated from a smear-ripened cheese.</title>
        <authorList>
            <consortium name="US DOE Joint Genome Institute (JGI-PGF)"/>
            <person name="Walter F."/>
            <person name="Albersmeier A."/>
            <person name="Kalinowski J."/>
            <person name="Ruckert C."/>
        </authorList>
    </citation>
    <scope>NUCLEOTIDE SEQUENCE</scope>
    <source>
        <strain evidence="1">CGMCC 1.12153</strain>
    </source>
</reference>
<accession>A0A917B894</accession>
<organism evidence="1 2">
    <name type="scientific">Halobacillus andaensis</name>
    <dbReference type="NCBI Taxonomy" id="1176239"/>
    <lineage>
        <taxon>Bacteria</taxon>
        <taxon>Bacillati</taxon>
        <taxon>Bacillota</taxon>
        <taxon>Bacilli</taxon>
        <taxon>Bacillales</taxon>
        <taxon>Bacillaceae</taxon>
        <taxon>Halobacillus</taxon>
    </lineage>
</organism>
<proteinExistence type="predicted"/>
<evidence type="ECO:0000313" key="2">
    <source>
        <dbReference type="Proteomes" id="UP000660110"/>
    </source>
</evidence>
<dbReference type="AlphaFoldDB" id="A0A917B894"/>
<keyword evidence="2" id="KW-1185">Reference proteome</keyword>
<protein>
    <submittedName>
        <fullName evidence="1">Uncharacterized protein</fullName>
    </submittedName>
</protein>
<name>A0A917B894_HALAA</name>
<gene>
    <name evidence="1" type="ORF">GCM10010954_26290</name>
</gene>
<dbReference type="EMBL" id="BMEL01000003">
    <property type="protein sequence ID" value="GGF26063.1"/>
    <property type="molecule type" value="Genomic_DNA"/>
</dbReference>
<sequence>MEIYSMIIKVSKGFFGDLTPLNPQNPFIPSVLVGFKKFKKIFASSKMTSQLVENDGPGHLII</sequence>
<comment type="caution">
    <text evidence="1">The sequence shown here is derived from an EMBL/GenBank/DDBJ whole genome shotgun (WGS) entry which is preliminary data.</text>
</comment>
<evidence type="ECO:0000313" key="1">
    <source>
        <dbReference type="EMBL" id="GGF26063.1"/>
    </source>
</evidence>